<keyword evidence="17" id="KW-0328">Glycosyltransferase</keyword>
<keyword evidence="3" id="KW-1003">Cell membrane</keyword>
<dbReference type="GO" id="GO:0008658">
    <property type="term" value="F:penicillin binding"/>
    <property type="evidence" value="ECO:0007669"/>
    <property type="project" value="InterPro"/>
</dbReference>
<gene>
    <name evidence="17" type="ordered locus">Acry_0658</name>
</gene>
<reference evidence="17 18" key="1">
    <citation type="submission" date="2007-05" db="EMBL/GenBank/DDBJ databases">
        <title>Complete sequence of chromosome of Acidiphilium cryptum JF-5.</title>
        <authorList>
            <consortium name="US DOE Joint Genome Institute"/>
            <person name="Copeland A."/>
            <person name="Lucas S."/>
            <person name="Lapidus A."/>
            <person name="Barry K."/>
            <person name="Detter J.C."/>
            <person name="Glavina del Rio T."/>
            <person name="Hammon N."/>
            <person name="Israni S."/>
            <person name="Dalin E."/>
            <person name="Tice H."/>
            <person name="Pitluck S."/>
            <person name="Sims D."/>
            <person name="Brettin T."/>
            <person name="Bruce D."/>
            <person name="Han C."/>
            <person name="Schmutz J."/>
            <person name="Larimer F."/>
            <person name="Land M."/>
            <person name="Hauser L."/>
            <person name="Kyrpides N."/>
            <person name="Kim E."/>
            <person name="Magnuson T."/>
            <person name="Richardson P."/>
        </authorList>
    </citation>
    <scope>NUCLEOTIDE SEQUENCE [LARGE SCALE GENOMIC DNA]</scope>
    <source>
        <strain evidence="17 18">JF-5</strain>
    </source>
</reference>
<dbReference type="GO" id="GO:0009252">
    <property type="term" value="P:peptidoglycan biosynthetic process"/>
    <property type="evidence" value="ECO:0007669"/>
    <property type="project" value="UniProtKB-KW"/>
</dbReference>
<dbReference type="InterPro" id="IPR017790">
    <property type="entry name" value="Penicillin-binding_protein_2"/>
</dbReference>
<dbReference type="GO" id="GO:0009002">
    <property type="term" value="F:serine-type D-Ala-D-Ala carboxypeptidase activity"/>
    <property type="evidence" value="ECO:0007669"/>
    <property type="project" value="InterPro"/>
</dbReference>
<dbReference type="GO" id="GO:0008360">
    <property type="term" value="P:regulation of cell shape"/>
    <property type="evidence" value="ECO:0007669"/>
    <property type="project" value="UniProtKB-KW"/>
</dbReference>
<feature type="transmembrane region" description="Helical" evidence="14">
    <location>
        <begin position="28"/>
        <end position="47"/>
    </location>
</feature>
<dbReference type="Pfam" id="PF03717">
    <property type="entry name" value="PBP_dimer"/>
    <property type="match status" value="1"/>
</dbReference>
<evidence type="ECO:0000259" key="15">
    <source>
        <dbReference type="Pfam" id="PF00905"/>
    </source>
</evidence>
<keyword evidence="4" id="KW-0997">Cell inner membrane</keyword>
<keyword evidence="7 14" id="KW-0812">Transmembrane</keyword>
<keyword evidence="18" id="KW-1185">Reference proteome</keyword>
<evidence type="ECO:0000256" key="1">
    <source>
        <dbReference type="ARBA" id="ARBA00004167"/>
    </source>
</evidence>
<evidence type="ECO:0000313" key="17">
    <source>
        <dbReference type="EMBL" id="ABQ29879.1"/>
    </source>
</evidence>
<evidence type="ECO:0000313" key="18">
    <source>
        <dbReference type="Proteomes" id="UP000000245"/>
    </source>
</evidence>
<dbReference type="Gene3D" id="3.90.1310.10">
    <property type="entry name" value="Penicillin-binding protein 2a (Domain 2)"/>
    <property type="match status" value="1"/>
</dbReference>
<dbReference type="InterPro" id="IPR050515">
    <property type="entry name" value="Beta-lactam/transpept"/>
</dbReference>
<accession>A5FW97</accession>
<keyword evidence="13" id="KW-0961">Cell wall biogenesis/degradation</keyword>
<evidence type="ECO:0000256" key="11">
    <source>
        <dbReference type="ARBA" id="ARBA00022989"/>
    </source>
</evidence>
<evidence type="ECO:0000256" key="9">
    <source>
        <dbReference type="ARBA" id="ARBA00022960"/>
    </source>
</evidence>
<comment type="subcellular location">
    <subcellularLocation>
        <location evidence="2">Cell membrane</location>
    </subcellularLocation>
    <subcellularLocation>
        <location evidence="1">Membrane</location>
        <topology evidence="1">Single-pass membrane protein</topology>
    </subcellularLocation>
</comment>
<dbReference type="InterPro" id="IPR001460">
    <property type="entry name" value="PCN-bd_Tpept"/>
</dbReference>
<dbReference type="GO" id="GO:0005886">
    <property type="term" value="C:plasma membrane"/>
    <property type="evidence" value="ECO:0007669"/>
    <property type="project" value="UniProtKB-SubCell"/>
</dbReference>
<dbReference type="SUPFAM" id="SSF56601">
    <property type="entry name" value="beta-lactamase/transpeptidase-like"/>
    <property type="match status" value="1"/>
</dbReference>
<evidence type="ECO:0000259" key="16">
    <source>
        <dbReference type="Pfam" id="PF03717"/>
    </source>
</evidence>
<evidence type="ECO:0000256" key="13">
    <source>
        <dbReference type="ARBA" id="ARBA00023316"/>
    </source>
</evidence>
<sequence length="639" mass="69264">MPARPRRNRPEAGMKRERQLRPIFTRRALLLGAAELGVFGLLGLRLYRMQVLEHGRYATLAKHNSINERLVAPLRGLITDRYGTVLAGNKRHWRAMFMMIEAPDPRAVVERFSRIVGLDAGETARIMRDLVGKPHYIPLLLKDYLDWNDMARIEVNATDLPGVFVDVGASRVYPFGAQLAHLIGYVARPTQKEAASDPVLALPGMRIGRAGVERVRDDVLRGTPGIVQTEVNVHGSVVRVLDRDNGVQGRTVQTTLDAGLQTIAAQRLSGQSGAAVMIDTINGELLAMASQPSFDPSLFDTGVPESVWKSWMSDPRHPMSDRATRGLYAPGSTFKPCAALAALQCGAITPDTTFFCPGYLKLGDHVFYCWDHYGHGHVNVVSALQQSCDVFFYHVALAVGIDRIAAMGRRLGLIGKLPLGLPAVSEGFLPTTAWARKRRLVWTKGNTVIQGIGQGYTQVTPLGLATMTARIATGRAVEPHIARGIGHDLLHEDMPDRWPHLGLDERGLAAVRQGMFDVVNTPKGTGYASRLALPGVFMAGKTGTAQVHDNTQAEEKANLDDATLPWKFRPNAFFIAFAPVHAPRVAVAVAVEHGNEGASASAPIARDLVTAALTRDLTAAPPGTVIEAPQAKLVVEGPA</sequence>
<feature type="domain" description="Penicillin-binding protein dimerisation" evidence="16">
    <location>
        <begin position="72"/>
        <end position="240"/>
    </location>
</feature>
<dbReference type="PANTHER" id="PTHR30627:SF2">
    <property type="entry name" value="PEPTIDOGLYCAN D,D-TRANSPEPTIDASE MRDA"/>
    <property type="match status" value="1"/>
</dbReference>
<keyword evidence="17" id="KW-0808">Transferase</keyword>
<dbReference type="GO" id="GO:0071555">
    <property type="term" value="P:cell wall organization"/>
    <property type="evidence" value="ECO:0007669"/>
    <property type="project" value="UniProtKB-KW"/>
</dbReference>
<dbReference type="EC" id="2.4.1.129" evidence="17"/>
<dbReference type="HOGENOM" id="CLU_009289_1_2_5"/>
<keyword evidence="11 14" id="KW-1133">Transmembrane helix</keyword>
<dbReference type="KEGG" id="acr:Acry_0658"/>
<dbReference type="Pfam" id="PF00905">
    <property type="entry name" value="Transpeptidase"/>
    <property type="match status" value="1"/>
</dbReference>
<protein>
    <submittedName>
        <fullName evidence="17">Peptidoglycan glycosyltransferase</fullName>
        <ecNumber evidence="17">2.4.1.129</ecNumber>
    </submittedName>
</protein>
<organism evidence="17 18">
    <name type="scientific">Acidiphilium cryptum (strain JF-5)</name>
    <dbReference type="NCBI Taxonomy" id="349163"/>
    <lineage>
        <taxon>Bacteria</taxon>
        <taxon>Pseudomonadati</taxon>
        <taxon>Pseudomonadota</taxon>
        <taxon>Alphaproteobacteria</taxon>
        <taxon>Acetobacterales</taxon>
        <taxon>Acidocellaceae</taxon>
        <taxon>Acidiphilium</taxon>
    </lineage>
</organism>
<evidence type="ECO:0000256" key="5">
    <source>
        <dbReference type="ARBA" id="ARBA00022645"/>
    </source>
</evidence>
<dbReference type="SUPFAM" id="SSF56519">
    <property type="entry name" value="Penicillin binding protein dimerisation domain"/>
    <property type="match status" value="1"/>
</dbReference>
<name>A5FW97_ACICJ</name>
<dbReference type="GO" id="GO:0016757">
    <property type="term" value="F:glycosyltransferase activity"/>
    <property type="evidence" value="ECO:0007669"/>
    <property type="project" value="UniProtKB-KW"/>
</dbReference>
<evidence type="ECO:0000256" key="3">
    <source>
        <dbReference type="ARBA" id="ARBA00022475"/>
    </source>
</evidence>
<keyword evidence="9" id="KW-0133">Cell shape</keyword>
<dbReference type="eggNOG" id="COG0768">
    <property type="taxonomic scope" value="Bacteria"/>
</dbReference>
<dbReference type="InterPro" id="IPR005311">
    <property type="entry name" value="PBP_dimer"/>
</dbReference>
<dbReference type="GO" id="GO:0071972">
    <property type="term" value="F:peptidoglycan L,D-transpeptidase activity"/>
    <property type="evidence" value="ECO:0007669"/>
    <property type="project" value="TreeGrafter"/>
</dbReference>
<keyword evidence="5" id="KW-0121">Carboxypeptidase</keyword>
<dbReference type="Gene3D" id="3.40.710.10">
    <property type="entry name" value="DD-peptidase/beta-lactamase superfamily"/>
    <property type="match status" value="1"/>
</dbReference>
<keyword evidence="6" id="KW-0645">Protease</keyword>
<evidence type="ECO:0000256" key="7">
    <source>
        <dbReference type="ARBA" id="ARBA00022692"/>
    </source>
</evidence>
<dbReference type="AlphaFoldDB" id="A5FW97"/>
<feature type="domain" description="Penicillin-binding protein transpeptidase" evidence="15">
    <location>
        <begin position="273"/>
        <end position="609"/>
    </location>
</feature>
<dbReference type="STRING" id="349163.Acry_0658"/>
<dbReference type="EMBL" id="CP000697">
    <property type="protein sequence ID" value="ABQ29879.1"/>
    <property type="molecule type" value="Genomic_DNA"/>
</dbReference>
<keyword evidence="8" id="KW-0378">Hydrolase</keyword>
<dbReference type="Proteomes" id="UP000000245">
    <property type="component" value="Chromosome"/>
</dbReference>
<evidence type="ECO:0000256" key="10">
    <source>
        <dbReference type="ARBA" id="ARBA00022984"/>
    </source>
</evidence>
<dbReference type="InterPro" id="IPR036138">
    <property type="entry name" value="PBP_dimer_sf"/>
</dbReference>
<keyword evidence="12 14" id="KW-0472">Membrane</keyword>
<dbReference type="NCBIfam" id="TIGR03423">
    <property type="entry name" value="pbp2_mrdA"/>
    <property type="match status" value="1"/>
</dbReference>
<evidence type="ECO:0000256" key="2">
    <source>
        <dbReference type="ARBA" id="ARBA00004236"/>
    </source>
</evidence>
<dbReference type="InterPro" id="IPR012338">
    <property type="entry name" value="Beta-lactam/transpept-like"/>
</dbReference>
<evidence type="ECO:0000256" key="12">
    <source>
        <dbReference type="ARBA" id="ARBA00023136"/>
    </source>
</evidence>
<evidence type="ECO:0000256" key="6">
    <source>
        <dbReference type="ARBA" id="ARBA00022670"/>
    </source>
</evidence>
<evidence type="ECO:0000256" key="14">
    <source>
        <dbReference type="SAM" id="Phobius"/>
    </source>
</evidence>
<dbReference type="GO" id="GO:0006508">
    <property type="term" value="P:proteolysis"/>
    <property type="evidence" value="ECO:0007669"/>
    <property type="project" value="UniProtKB-KW"/>
</dbReference>
<proteinExistence type="predicted"/>
<dbReference type="PANTHER" id="PTHR30627">
    <property type="entry name" value="PEPTIDOGLYCAN D,D-TRANSPEPTIDASE"/>
    <property type="match status" value="1"/>
</dbReference>
<evidence type="ECO:0000256" key="4">
    <source>
        <dbReference type="ARBA" id="ARBA00022519"/>
    </source>
</evidence>
<evidence type="ECO:0000256" key="8">
    <source>
        <dbReference type="ARBA" id="ARBA00022801"/>
    </source>
</evidence>
<keyword evidence="10" id="KW-0573">Peptidoglycan synthesis</keyword>